<dbReference type="RefSeq" id="WP_163605959.1">
    <property type="nucleotide sequence ID" value="NZ_JAABOO010000001.1"/>
</dbReference>
<protein>
    <submittedName>
        <fullName evidence="1">TonB-dependent receptor</fullName>
    </submittedName>
</protein>
<keyword evidence="1" id="KW-0675">Receptor</keyword>
<reference evidence="1 2" key="1">
    <citation type="submission" date="2020-01" db="EMBL/GenBank/DDBJ databases">
        <title>Leptobacterium flavescens.</title>
        <authorList>
            <person name="Wang G."/>
        </authorList>
    </citation>
    <scope>NUCLEOTIDE SEQUENCE [LARGE SCALE GENOMIC DNA]</scope>
    <source>
        <strain evidence="1 2">KCTC 22160</strain>
    </source>
</reference>
<dbReference type="SUPFAM" id="SSF49464">
    <property type="entry name" value="Carboxypeptidase regulatory domain-like"/>
    <property type="match status" value="1"/>
</dbReference>
<dbReference type="Pfam" id="PF13715">
    <property type="entry name" value="CarbopepD_reg_2"/>
    <property type="match status" value="1"/>
</dbReference>
<sequence>MAQTLVEGVVKDSVGVVIPYANVFIQEEGKTAILTFAYTNEEGEYTISLKKRGSFVLNVSSLSFKKKRVLFEIDSIRPQSVIHRDVVLSRETLILDEVVVNSNIPIIRKKDTISFKVNHFTDGTEEVIEDVLKKLPGIDVSEDGNITVQGKSIEKVMVEGDDLFEKGYKLLTKNLNSEVLDKVEVLEKFSNNALLKGIEDSDKVALNLTLKEDRKTSLFGNATVGYGSEQFYENRLNLISFNKKSKYYFFGGLNNIGTDPTGDIYQLINPNALSGTNYIGDGLSANEFVNIGTFTPNLNSRRVNINNAELASLSGIFNPSDKLKIKGLLFFNTDENDFFRNSITQFFIGDDSFTNTEDLRVRKKIRTGFGKWDAIYSLSKDSRIEYSGKYNISNKEDVSRLIFNNEEINQFLDTDNHFTDQRITYTKRIEDKSAILITGRYLYDERPQTYRIDDFIFDQLFPELNDIVAVHQNIDSKLNFFGIEGDYIVNSKNANLEIKLGYSNTKNNLNSQLSFIDQNDGVVNAGNEFFNALDYQLNDIFGKLRYKYRINKVELRASLEPHQLWALVGNEGTISRESSFYVIPGLSLNWLINKKNKFSILYRFNTRNFSLTDIQNNFILTGFRNFDRGVGEFDQLRGNVFLTSYVFGDWADEFLVNTSFLLQKENEYRSSSTEISPNFSLSERIILDDKTSYSWNLNIDKFIDKLSSNIKINGSVSESSFQNIVNNSDLRDIKTTTYSYGMEIRSAFSGFFNFHVGTNWNSSRVETNIESTNTDNKSFLDMTFDLSRKLTFKLINERYYFGNLDQNNTFYFTDLDLQYVLKKNRLKFKFTAQNLWNTNTFANFFIGDTNRYSTEYRLQPRYFLFKLDFRF</sequence>
<organism evidence="1 2">
    <name type="scientific">Leptobacterium flavescens</name>
    <dbReference type="NCBI Taxonomy" id="472055"/>
    <lineage>
        <taxon>Bacteria</taxon>
        <taxon>Pseudomonadati</taxon>
        <taxon>Bacteroidota</taxon>
        <taxon>Flavobacteriia</taxon>
        <taxon>Flavobacteriales</taxon>
        <taxon>Flavobacteriaceae</taxon>
        <taxon>Leptobacterium</taxon>
    </lineage>
</organism>
<dbReference type="SUPFAM" id="SSF56935">
    <property type="entry name" value="Porins"/>
    <property type="match status" value="1"/>
</dbReference>
<dbReference type="Proteomes" id="UP000468581">
    <property type="component" value="Unassembled WGS sequence"/>
</dbReference>
<name>A0A6P0UI77_9FLAO</name>
<accession>A0A6P0UI77</accession>
<evidence type="ECO:0000313" key="2">
    <source>
        <dbReference type="Proteomes" id="UP000468581"/>
    </source>
</evidence>
<dbReference type="InterPro" id="IPR008969">
    <property type="entry name" value="CarboxyPept-like_regulatory"/>
</dbReference>
<dbReference type="EMBL" id="JAABOO010000001">
    <property type="protein sequence ID" value="NER12954.1"/>
    <property type="molecule type" value="Genomic_DNA"/>
</dbReference>
<evidence type="ECO:0000313" key="1">
    <source>
        <dbReference type="EMBL" id="NER12954.1"/>
    </source>
</evidence>
<comment type="caution">
    <text evidence="1">The sequence shown here is derived from an EMBL/GenBank/DDBJ whole genome shotgun (WGS) entry which is preliminary data.</text>
</comment>
<gene>
    <name evidence="1" type="ORF">GWK08_05855</name>
</gene>
<proteinExistence type="predicted"/>
<keyword evidence="2" id="KW-1185">Reference proteome</keyword>
<dbReference type="AlphaFoldDB" id="A0A6P0UI77"/>